<proteinExistence type="predicted"/>
<organism evidence="1 2">
    <name type="scientific">Sorangium cellulosum</name>
    <name type="common">Polyangium cellulosum</name>
    <dbReference type="NCBI Taxonomy" id="56"/>
    <lineage>
        <taxon>Bacteria</taxon>
        <taxon>Pseudomonadati</taxon>
        <taxon>Myxococcota</taxon>
        <taxon>Polyangia</taxon>
        <taxon>Polyangiales</taxon>
        <taxon>Polyangiaceae</taxon>
        <taxon>Sorangium</taxon>
    </lineage>
</organism>
<protein>
    <submittedName>
        <fullName evidence="1">Uncharacterized protein</fullName>
    </submittedName>
</protein>
<dbReference type="AlphaFoldDB" id="A0A150T7B1"/>
<dbReference type="Proteomes" id="UP000075502">
    <property type="component" value="Unassembled WGS sequence"/>
</dbReference>
<sequence>MLWNSVPVEALYDRSPAHEATLRNLLQRKGYDGLDAALDEGGRQGLRAAVRDLRELLGITLSPDRAASLDAMDEAALGALREHLKRDRRWP</sequence>
<name>A0A150T7B1_SORCE</name>
<dbReference type="EMBL" id="JEME01003395">
    <property type="protein sequence ID" value="KYG00613.1"/>
    <property type="molecule type" value="Genomic_DNA"/>
</dbReference>
<evidence type="ECO:0000313" key="2">
    <source>
        <dbReference type="Proteomes" id="UP000075502"/>
    </source>
</evidence>
<reference evidence="1 2" key="1">
    <citation type="submission" date="2014-02" db="EMBL/GenBank/DDBJ databases">
        <title>The small core and large imbalanced accessory genome model reveals a collaborative survival strategy of Sorangium cellulosum strains in nature.</title>
        <authorList>
            <person name="Han K."/>
            <person name="Peng R."/>
            <person name="Blom J."/>
            <person name="Li Y.-Z."/>
        </authorList>
    </citation>
    <scope>NUCLEOTIDE SEQUENCE [LARGE SCALE GENOMIC DNA]</scope>
    <source>
        <strain evidence="1 2">So0007-03</strain>
    </source>
</reference>
<comment type="caution">
    <text evidence="1">The sequence shown here is derived from an EMBL/GenBank/DDBJ whole genome shotgun (WGS) entry which is preliminary data.</text>
</comment>
<evidence type="ECO:0000313" key="1">
    <source>
        <dbReference type="EMBL" id="KYG00613.1"/>
    </source>
</evidence>
<accession>A0A150T7B1</accession>
<gene>
    <name evidence="1" type="ORF">BE21_57235</name>
</gene>